<reference evidence="12 13" key="1">
    <citation type="journal article" date="2014" name="PLoS Genet.">
        <title>Analysis of the Phlebiopsis gigantea genome, transcriptome and secretome provides insight into its pioneer colonization strategies of wood.</title>
        <authorList>
            <person name="Hori C."/>
            <person name="Ishida T."/>
            <person name="Igarashi K."/>
            <person name="Samejima M."/>
            <person name="Suzuki H."/>
            <person name="Master E."/>
            <person name="Ferreira P."/>
            <person name="Ruiz-Duenas F.J."/>
            <person name="Held B."/>
            <person name="Canessa P."/>
            <person name="Larrondo L.F."/>
            <person name="Schmoll M."/>
            <person name="Druzhinina I.S."/>
            <person name="Kubicek C.P."/>
            <person name="Gaskell J.A."/>
            <person name="Kersten P."/>
            <person name="St John F."/>
            <person name="Glasner J."/>
            <person name="Sabat G."/>
            <person name="Splinter BonDurant S."/>
            <person name="Syed K."/>
            <person name="Yadav J."/>
            <person name="Mgbeahuruike A.C."/>
            <person name="Kovalchuk A."/>
            <person name="Asiegbu F.O."/>
            <person name="Lackner G."/>
            <person name="Hoffmeister D."/>
            <person name="Rencoret J."/>
            <person name="Gutierrez A."/>
            <person name="Sun H."/>
            <person name="Lindquist E."/>
            <person name="Barry K."/>
            <person name="Riley R."/>
            <person name="Grigoriev I.V."/>
            <person name="Henrissat B."/>
            <person name="Kues U."/>
            <person name="Berka R.M."/>
            <person name="Martinez A.T."/>
            <person name="Covert S.F."/>
            <person name="Blanchette R.A."/>
            <person name="Cullen D."/>
        </authorList>
    </citation>
    <scope>NUCLEOTIDE SEQUENCE [LARGE SCALE GENOMIC DNA]</scope>
    <source>
        <strain evidence="12 13">11061_1 CR5-6</strain>
    </source>
</reference>
<dbReference type="AlphaFoldDB" id="A0A0C3SD42"/>
<feature type="region of interest" description="Disordered" evidence="11">
    <location>
        <begin position="54"/>
        <end position="80"/>
    </location>
</feature>
<protein>
    <recommendedName>
        <fullName evidence="10">SAGA-associated factor 11</fullName>
    </recommendedName>
</protein>
<evidence type="ECO:0000256" key="3">
    <source>
        <dbReference type="ARBA" id="ARBA00022771"/>
    </source>
</evidence>
<dbReference type="GO" id="GO:0070461">
    <property type="term" value="C:SAGA-type complex"/>
    <property type="evidence" value="ECO:0007669"/>
    <property type="project" value="UniProtKB-ARBA"/>
</dbReference>
<dbReference type="GO" id="GO:0008270">
    <property type="term" value="F:zinc ion binding"/>
    <property type="evidence" value="ECO:0007669"/>
    <property type="project" value="UniProtKB-KW"/>
</dbReference>
<feature type="compositionally biased region" description="Low complexity" evidence="11">
    <location>
        <begin position="317"/>
        <end position="326"/>
    </location>
</feature>
<dbReference type="Proteomes" id="UP000053257">
    <property type="component" value="Unassembled WGS sequence"/>
</dbReference>
<evidence type="ECO:0000256" key="9">
    <source>
        <dbReference type="ARBA" id="ARBA00023242"/>
    </source>
</evidence>
<comment type="subcellular location">
    <subcellularLocation>
        <location evidence="1 10">Nucleus</location>
    </subcellularLocation>
</comment>
<evidence type="ECO:0000313" key="12">
    <source>
        <dbReference type="EMBL" id="KIP11492.1"/>
    </source>
</evidence>
<dbReference type="InterPro" id="IPR013246">
    <property type="entry name" value="SAGA_su_Sgf11"/>
</dbReference>
<keyword evidence="5" id="KW-0156">Chromatin regulator</keyword>
<dbReference type="Gene3D" id="3.30.160.60">
    <property type="entry name" value="Classic Zinc Finger"/>
    <property type="match status" value="1"/>
</dbReference>
<evidence type="ECO:0000256" key="2">
    <source>
        <dbReference type="ARBA" id="ARBA00022723"/>
    </source>
</evidence>
<evidence type="ECO:0000313" key="13">
    <source>
        <dbReference type="Proteomes" id="UP000053257"/>
    </source>
</evidence>
<keyword evidence="8" id="KW-0804">Transcription</keyword>
<evidence type="ECO:0000256" key="8">
    <source>
        <dbReference type="ARBA" id="ARBA00023163"/>
    </source>
</evidence>
<sequence>MAPKKERDEALNDFSARIFASMLDELLMDVVLQSHEEIARSRSLCEICHTHCNSAHGSSGQTSSSDNGRPLGTPPTNGTDTPNGTVYFACAVCNREIASNRYAPHLSSCMNLGTSRRGAARNANNKNKPPDAGRSASPYLASESGHVSDDSKGNSKAKGKSRAKQVDDAEFSLNKKRNGSPSVSPVKKAKKQKTGSPVTRVKTDPDLSGSPSLLPIAHTNSHSKIPSRLRESSVLSSAQVDQRSTSPDSRESSPSRSVSTFSLQSPILPGAPPPRRVKPSVTASKAGVNRYTPPPPPIPKIKFTESEYFVDVEGEETGSSTDTESD</sequence>
<keyword evidence="6" id="KW-0805">Transcription regulation</keyword>
<keyword evidence="3" id="KW-0863">Zinc-finger</keyword>
<keyword evidence="4" id="KW-0862">Zinc</keyword>
<dbReference type="GO" id="GO:0006325">
    <property type="term" value="P:chromatin organization"/>
    <property type="evidence" value="ECO:0007669"/>
    <property type="project" value="UniProtKB-KW"/>
</dbReference>
<dbReference type="HOGENOM" id="CLU_054417_0_0_1"/>
<dbReference type="OrthoDB" id="21557at2759"/>
<evidence type="ECO:0000256" key="5">
    <source>
        <dbReference type="ARBA" id="ARBA00022853"/>
    </source>
</evidence>
<comment type="similarity">
    <text evidence="10">Belongs to the SGF11 family.</text>
</comment>
<evidence type="ECO:0000256" key="10">
    <source>
        <dbReference type="RuleBase" id="RU261113"/>
    </source>
</evidence>
<keyword evidence="2" id="KW-0479">Metal-binding</keyword>
<evidence type="ECO:0000256" key="1">
    <source>
        <dbReference type="ARBA" id="ARBA00004123"/>
    </source>
</evidence>
<keyword evidence="7 10" id="KW-0010">Activator</keyword>
<keyword evidence="13" id="KW-1185">Reference proteome</keyword>
<evidence type="ECO:0000256" key="4">
    <source>
        <dbReference type="ARBA" id="ARBA00022833"/>
    </source>
</evidence>
<organism evidence="12 13">
    <name type="scientific">Phlebiopsis gigantea (strain 11061_1 CR5-6)</name>
    <name type="common">White-rot fungus</name>
    <name type="synonym">Peniophora gigantea</name>
    <dbReference type="NCBI Taxonomy" id="745531"/>
    <lineage>
        <taxon>Eukaryota</taxon>
        <taxon>Fungi</taxon>
        <taxon>Dikarya</taxon>
        <taxon>Basidiomycota</taxon>
        <taxon>Agaricomycotina</taxon>
        <taxon>Agaricomycetes</taxon>
        <taxon>Polyporales</taxon>
        <taxon>Phanerochaetaceae</taxon>
        <taxon>Phlebiopsis</taxon>
    </lineage>
</organism>
<dbReference type="GO" id="GO:0005634">
    <property type="term" value="C:nucleus"/>
    <property type="evidence" value="ECO:0007669"/>
    <property type="project" value="UniProtKB-SubCell"/>
</dbReference>
<dbReference type="EMBL" id="KN840446">
    <property type="protein sequence ID" value="KIP11492.1"/>
    <property type="molecule type" value="Genomic_DNA"/>
</dbReference>
<accession>A0A0C3SD42</accession>
<evidence type="ECO:0000256" key="6">
    <source>
        <dbReference type="ARBA" id="ARBA00023015"/>
    </source>
</evidence>
<evidence type="ECO:0000256" key="11">
    <source>
        <dbReference type="SAM" id="MobiDB-lite"/>
    </source>
</evidence>
<keyword evidence="9" id="KW-0539">Nucleus</keyword>
<feature type="compositionally biased region" description="Low complexity" evidence="11">
    <location>
        <begin position="120"/>
        <end position="133"/>
    </location>
</feature>
<evidence type="ECO:0000256" key="7">
    <source>
        <dbReference type="ARBA" id="ARBA00023159"/>
    </source>
</evidence>
<dbReference type="Pfam" id="PF08209">
    <property type="entry name" value="Sgf11"/>
    <property type="match status" value="1"/>
</dbReference>
<name>A0A0C3SD42_PHLG1</name>
<gene>
    <name evidence="12" type="ORF">PHLGIDRAFT_124887</name>
</gene>
<feature type="region of interest" description="Disordered" evidence="11">
    <location>
        <begin position="119"/>
        <end position="326"/>
    </location>
</feature>
<feature type="compositionally biased region" description="Polar residues" evidence="11">
    <location>
        <begin position="233"/>
        <end position="242"/>
    </location>
</feature>
<proteinExistence type="inferred from homology"/>
<dbReference type="STRING" id="745531.A0A0C3SD42"/>